<dbReference type="EMBL" id="AANZ01000018">
    <property type="protein sequence ID" value="EAQ78784.1"/>
    <property type="molecule type" value="Genomic_DNA"/>
</dbReference>
<evidence type="ECO:0008006" key="3">
    <source>
        <dbReference type="Google" id="ProtNLM"/>
    </source>
</evidence>
<dbReference type="RefSeq" id="WP_002653880.1">
    <property type="nucleotide sequence ID" value="NZ_CH672376.1"/>
</dbReference>
<comment type="caution">
    <text evidence="1">The sequence shown here is derived from an EMBL/GenBank/DDBJ whole genome shotgun (WGS) entry which is preliminary data.</text>
</comment>
<reference evidence="1 2" key="1">
    <citation type="submission" date="2006-02" db="EMBL/GenBank/DDBJ databases">
        <authorList>
            <person name="Amann R."/>
            <person name="Ferriera S."/>
            <person name="Johnson J."/>
            <person name="Kravitz S."/>
            <person name="Halpern A."/>
            <person name="Remington K."/>
            <person name="Beeson K."/>
            <person name="Tran B."/>
            <person name="Rogers Y.-H."/>
            <person name="Friedman R."/>
            <person name="Venter J.C."/>
        </authorList>
    </citation>
    <scope>NUCLEOTIDE SEQUENCE [LARGE SCALE GENOMIC DNA]</scope>
    <source>
        <strain evidence="1 2">DSM 3645</strain>
    </source>
</reference>
<dbReference type="eggNOG" id="COG2226">
    <property type="taxonomic scope" value="Bacteria"/>
</dbReference>
<dbReference type="AlphaFoldDB" id="A3ZXJ4"/>
<dbReference type="SUPFAM" id="SSF53335">
    <property type="entry name" value="S-adenosyl-L-methionine-dependent methyltransferases"/>
    <property type="match status" value="1"/>
</dbReference>
<dbReference type="HOGENOM" id="CLU_1137396_0_0_0"/>
<dbReference type="Pfam" id="PF13489">
    <property type="entry name" value="Methyltransf_23"/>
    <property type="match status" value="1"/>
</dbReference>
<evidence type="ECO:0000313" key="2">
    <source>
        <dbReference type="Proteomes" id="UP000004358"/>
    </source>
</evidence>
<dbReference type="Gene3D" id="3.40.50.150">
    <property type="entry name" value="Vaccinia Virus protein VP39"/>
    <property type="match status" value="1"/>
</dbReference>
<dbReference type="OrthoDB" id="517270at2"/>
<name>A3ZXJ4_9BACT</name>
<dbReference type="CDD" id="cd02440">
    <property type="entry name" value="AdoMet_MTases"/>
    <property type="match status" value="1"/>
</dbReference>
<dbReference type="STRING" id="314230.DSM3645_29821"/>
<protein>
    <recommendedName>
        <fullName evidence="3">Methyltransferase domain-containing protein</fullName>
    </recommendedName>
</protein>
<accession>A3ZXJ4</accession>
<evidence type="ECO:0000313" key="1">
    <source>
        <dbReference type="EMBL" id="EAQ78784.1"/>
    </source>
</evidence>
<sequence>MRYLSNREQLVCSDVVANSQMNRQRRMRGANSYERDLKFDLLKYLRLVCQREGRARWLHICCGAGNALVEAADVTAAESLTVEIVGIDLVGRFCANSEASRLQLMKSSVEDFQPTSSFDLITSVHGLHYLGDKLGIIATATSWLTPDGRCVGNLDAKNLQLHGHRTSEAIFRYLRSAGLSYSSRTKLLEYRERRELAPPFEYLGADDSAGPNYTGQAAINSHYAMQSKAAEKST</sequence>
<proteinExistence type="predicted"/>
<organism evidence="1 2">
    <name type="scientific">Blastopirellula marina DSM 3645</name>
    <dbReference type="NCBI Taxonomy" id="314230"/>
    <lineage>
        <taxon>Bacteria</taxon>
        <taxon>Pseudomonadati</taxon>
        <taxon>Planctomycetota</taxon>
        <taxon>Planctomycetia</taxon>
        <taxon>Pirellulales</taxon>
        <taxon>Pirellulaceae</taxon>
        <taxon>Blastopirellula</taxon>
    </lineage>
</organism>
<gene>
    <name evidence="1" type="ORF">DSM3645_29821</name>
</gene>
<dbReference type="Proteomes" id="UP000004358">
    <property type="component" value="Unassembled WGS sequence"/>
</dbReference>
<dbReference type="InterPro" id="IPR029063">
    <property type="entry name" value="SAM-dependent_MTases_sf"/>
</dbReference>